<organism evidence="1 2">
    <name type="scientific">Cedecea davisae DSM 4568</name>
    <dbReference type="NCBI Taxonomy" id="566551"/>
    <lineage>
        <taxon>Bacteria</taxon>
        <taxon>Pseudomonadati</taxon>
        <taxon>Pseudomonadota</taxon>
        <taxon>Gammaproteobacteria</taxon>
        <taxon>Enterobacterales</taxon>
        <taxon>Enterobacteriaceae</taxon>
        <taxon>Cedecea</taxon>
    </lineage>
</organism>
<accession>S3JIA9</accession>
<sequence length="69" mass="8160">MIMVSRCNAVFAEQKQRSASLPERRQEENSNPLVNALSLMLFREIIYFLHDILYIQARENSECFVYVAY</sequence>
<dbReference type="HOGENOM" id="CLU_2768259_0_0_6"/>
<dbReference type="STRING" id="566551.HMPREF0201_04542"/>
<comment type="caution">
    <text evidence="1">The sequence shown here is derived from an EMBL/GenBank/DDBJ whole genome shotgun (WGS) entry which is preliminary data.</text>
</comment>
<gene>
    <name evidence="1" type="ORF">HMPREF0201_04542</name>
</gene>
<protein>
    <submittedName>
        <fullName evidence="1">Uncharacterized protein</fullName>
    </submittedName>
</protein>
<evidence type="ECO:0000313" key="1">
    <source>
        <dbReference type="EMBL" id="EPF12939.1"/>
    </source>
</evidence>
<proteinExistence type="predicted"/>
<dbReference type="Proteomes" id="UP000014585">
    <property type="component" value="Unassembled WGS sequence"/>
</dbReference>
<name>S3JIA9_9ENTR</name>
<reference evidence="1 2" key="1">
    <citation type="submission" date="2013-04" db="EMBL/GenBank/DDBJ databases">
        <authorList>
            <person name="Weinstock G."/>
            <person name="Sodergren E."/>
            <person name="Lobos E.A."/>
            <person name="Fulton L."/>
            <person name="Fulton R."/>
            <person name="Courtney L."/>
            <person name="Fronick C."/>
            <person name="O'Laughlin M."/>
            <person name="Godfrey J."/>
            <person name="Wilson R.M."/>
            <person name="Miner T."/>
            <person name="Farmer C."/>
            <person name="Delehaunty K."/>
            <person name="Cordes M."/>
            <person name="Minx P."/>
            <person name="Tomlinson C."/>
            <person name="Chen J."/>
            <person name="Wollam A."/>
            <person name="Pepin K.H."/>
            <person name="Palsikar V.B."/>
            <person name="Zhang X."/>
            <person name="Suruliraj S."/>
            <person name="Perna N.T."/>
            <person name="Plunkett G."/>
            <person name="Warren W."/>
            <person name="Mitreva M."/>
            <person name="Mardis E.R."/>
            <person name="Wilson R.K."/>
        </authorList>
    </citation>
    <scope>NUCLEOTIDE SEQUENCE [LARGE SCALE GENOMIC DNA]</scope>
    <source>
        <strain evidence="1 2">DSM 4568</strain>
    </source>
</reference>
<evidence type="ECO:0000313" key="2">
    <source>
        <dbReference type="Proteomes" id="UP000014585"/>
    </source>
</evidence>
<dbReference type="EMBL" id="ATDT01000038">
    <property type="protein sequence ID" value="EPF12939.1"/>
    <property type="molecule type" value="Genomic_DNA"/>
</dbReference>
<dbReference type="AlphaFoldDB" id="S3JIA9"/>